<sequence>MHKDILIRIVGGFVIGVTLGLLVQFFVAMGIEQEGYAWVVPEFQAFFPSEAMAIIAQILLTGLIGITFALAALLFEIARWGMLKQYIVHFAVTAIVWIPIVMTLWMPKTMANMFSLLASFLGTYVMTWLLQYKFSKRDIGQINAMLKKEGELHDN</sequence>
<dbReference type="Pfam" id="PF11457">
    <property type="entry name" value="DUF3021"/>
    <property type="match status" value="1"/>
</dbReference>
<feature type="transmembrane region" description="Helical" evidence="1">
    <location>
        <begin position="86"/>
        <end position="105"/>
    </location>
</feature>
<keyword evidence="1" id="KW-0472">Membrane</keyword>
<evidence type="ECO:0000256" key="1">
    <source>
        <dbReference type="SAM" id="Phobius"/>
    </source>
</evidence>
<feature type="transmembrane region" description="Helical" evidence="1">
    <location>
        <begin position="111"/>
        <end position="130"/>
    </location>
</feature>
<feature type="transmembrane region" description="Helical" evidence="1">
    <location>
        <begin position="7"/>
        <end position="31"/>
    </location>
</feature>
<dbReference type="AlphaFoldDB" id="A0AAX3WQB0"/>
<evidence type="ECO:0000313" key="3">
    <source>
        <dbReference type="Proteomes" id="UP001178322"/>
    </source>
</evidence>
<dbReference type="Proteomes" id="UP001178322">
    <property type="component" value="Chromosome"/>
</dbReference>
<evidence type="ECO:0000313" key="2">
    <source>
        <dbReference type="EMBL" id="WHY49899.1"/>
    </source>
</evidence>
<dbReference type="EMBL" id="CP126101">
    <property type="protein sequence ID" value="WHY49899.1"/>
    <property type="molecule type" value="Genomic_DNA"/>
</dbReference>
<reference evidence="2" key="1">
    <citation type="submission" date="2023-05" db="EMBL/GenBank/DDBJ databases">
        <title>Comparative genomics of Bacillaceae isolates and their secondary metabolite potential.</title>
        <authorList>
            <person name="Song L."/>
            <person name="Nielsen L.J."/>
            <person name="Mohite O."/>
            <person name="Xu X."/>
            <person name="Weber T."/>
            <person name="Kovacs A.T."/>
        </authorList>
    </citation>
    <scope>NUCLEOTIDE SEQUENCE</scope>
    <source>
        <strain evidence="2">LY1</strain>
    </source>
</reference>
<dbReference type="InterPro" id="IPR021560">
    <property type="entry name" value="DUF3021"/>
</dbReference>
<accession>A0AAX3WQB0</accession>
<proteinExistence type="predicted"/>
<gene>
    <name evidence="2" type="ORF">QNH24_16355</name>
</gene>
<name>A0AAX3WQB0_9BACI</name>
<organism evidence="2 3">
    <name type="scientific">Lysinibacillus pakistanensis</name>
    <dbReference type="NCBI Taxonomy" id="759811"/>
    <lineage>
        <taxon>Bacteria</taxon>
        <taxon>Bacillati</taxon>
        <taxon>Bacillota</taxon>
        <taxon>Bacilli</taxon>
        <taxon>Bacillales</taxon>
        <taxon>Bacillaceae</taxon>
        <taxon>Lysinibacillus</taxon>
    </lineage>
</organism>
<keyword evidence="1" id="KW-1133">Transmembrane helix</keyword>
<dbReference type="RefSeq" id="WP_283868614.1">
    <property type="nucleotide sequence ID" value="NZ_CP126101.1"/>
</dbReference>
<keyword evidence="1" id="KW-0812">Transmembrane</keyword>
<feature type="transmembrane region" description="Helical" evidence="1">
    <location>
        <begin position="51"/>
        <end position="74"/>
    </location>
</feature>
<protein>
    <submittedName>
        <fullName evidence="2">DUF3021 domain-containing protein</fullName>
    </submittedName>
</protein>